<dbReference type="PROSITE" id="PS51257">
    <property type="entry name" value="PROKAR_LIPOPROTEIN"/>
    <property type="match status" value="1"/>
</dbReference>
<evidence type="ECO:0008006" key="4">
    <source>
        <dbReference type="Google" id="ProtNLM"/>
    </source>
</evidence>
<evidence type="ECO:0000313" key="3">
    <source>
        <dbReference type="Proteomes" id="UP001500665"/>
    </source>
</evidence>
<name>A0ABP4C7V2_9ACTN</name>
<organism evidence="2 3">
    <name type="scientific">Actinocorallia libanotica</name>
    <dbReference type="NCBI Taxonomy" id="46162"/>
    <lineage>
        <taxon>Bacteria</taxon>
        <taxon>Bacillati</taxon>
        <taxon>Actinomycetota</taxon>
        <taxon>Actinomycetes</taxon>
        <taxon>Streptosporangiales</taxon>
        <taxon>Thermomonosporaceae</taxon>
        <taxon>Actinocorallia</taxon>
    </lineage>
</organism>
<evidence type="ECO:0000256" key="1">
    <source>
        <dbReference type="SAM" id="SignalP"/>
    </source>
</evidence>
<gene>
    <name evidence="2" type="ORF">GCM10009550_52760</name>
</gene>
<accession>A0ABP4C7V2</accession>
<keyword evidence="1" id="KW-0732">Signal</keyword>
<dbReference type="RefSeq" id="WP_344243653.1">
    <property type="nucleotide sequence ID" value="NZ_BAAAHH010000025.1"/>
</dbReference>
<feature type="chain" id="PRO_5047240762" description="Small secreted protein" evidence="1">
    <location>
        <begin position="21"/>
        <end position="131"/>
    </location>
</feature>
<protein>
    <recommendedName>
        <fullName evidence="4">Small secreted protein</fullName>
    </recommendedName>
</protein>
<keyword evidence="3" id="KW-1185">Reference proteome</keyword>
<evidence type="ECO:0000313" key="2">
    <source>
        <dbReference type="EMBL" id="GAA0960926.1"/>
    </source>
</evidence>
<dbReference type="EMBL" id="BAAAHH010000025">
    <property type="protein sequence ID" value="GAA0960926.1"/>
    <property type="molecule type" value="Genomic_DNA"/>
</dbReference>
<dbReference type="Proteomes" id="UP001500665">
    <property type="component" value="Unassembled WGS sequence"/>
</dbReference>
<comment type="caution">
    <text evidence="2">The sequence shown here is derived from an EMBL/GenBank/DDBJ whole genome shotgun (WGS) entry which is preliminary data.</text>
</comment>
<feature type="signal peptide" evidence="1">
    <location>
        <begin position="1"/>
        <end position="20"/>
    </location>
</feature>
<proteinExistence type="predicted"/>
<sequence length="131" mass="13202">MRLRSVLLAVVLLPAAVACGGGDGVDKQASCNQMKDAIKSIATLQAEENGTGEADFTKIYADAAAKIRTAAGSAEDDSVKTAGTQVADALDQLAKAHKSDDPTGGPEALEASGKLATAAGTFEQHCGPVES</sequence>
<reference evidence="3" key="1">
    <citation type="journal article" date="2019" name="Int. J. Syst. Evol. Microbiol.">
        <title>The Global Catalogue of Microorganisms (GCM) 10K type strain sequencing project: providing services to taxonomists for standard genome sequencing and annotation.</title>
        <authorList>
            <consortium name="The Broad Institute Genomics Platform"/>
            <consortium name="The Broad Institute Genome Sequencing Center for Infectious Disease"/>
            <person name="Wu L."/>
            <person name="Ma J."/>
        </authorList>
    </citation>
    <scope>NUCLEOTIDE SEQUENCE [LARGE SCALE GENOMIC DNA]</scope>
    <source>
        <strain evidence="3">JCM 10696</strain>
    </source>
</reference>